<dbReference type="Proteomes" id="UP000276834">
    <property type="component" value="Unassembled WGS sequence"/>
</dbReference>
<dbReference type="InterPro" id="IPR002919">
    <property type="entry name" value="TIL_dom"/>
</dbReference>
<dbReference type="CDD" id="cd19941">
    <property type="entry name" value="TIL"/>
    <property type="match status" value="2"/>
</dbReference>
<comment type="subcellular location">
    <subcellularLocation>
        <location evidence="1">Secreted</location>
    </subcellularLocation>
</comment>
<organism evidence="8 9">
    <name type="scientific">Chloebia gouldiae</name>
    <name type="common">Gouldian finch</name>
    <name type="synonym">Erythrura gouldiae</name>
    <dbReference type="NCBI Taxonomy" id="44316"/>
    <lineage>
        <taxon>Eukaryota</taxon>
        <taxon>Metazoa</taxon>
        <taxon>Chordata</taxon>
        <taxon>Craniata</taxon>
        <taxon>Vertebrata</taxon>
        <taxon>Euteleostomi</taxon>
        <taxon>Archelosauria</taxon>
        <taxon>Archosauria</taxon>
        <taxon>Dinosauria</taxon>
        <taxon>Saurischia</taxon>
        <taxon>Theropoda</taxon>
        <taxon>Coelurosauria</taxon>
        <taxon>Aves</taxon>
        <taxon>Neognathae</taxon>
        <taxon>Neoaves</taxon>
        <taxon>Telluraves</taxon>
        <taxon>Australaves</taxon>
        <taxon>Passeriformes</taxon>
        <taxon>Passeroidea</taxon>
        <taxon>Passeridae</taxon>
        <taxon>Chloebia</taxon>
    </lineage>
</organism>
<evidence type="ECO:0000256" key="1">
    <source>
        <dbReference type="ARBA" id="ARBA00004613"/>
    </source>
</evidence>
<dbReference type="Pfam" id="PF00094">
    <property type="entry name" value="VWD"/>
    <property type="match status" value="3"/>
</dbReference>
<dbReference type="Gene3D" id="2.10.25.10">
    <property type="entry name" value="Laminin"/>
    <property type="match status" value="2"/>
</dbReference>
<sequence length="1370" mass="151297">QEFGLEKAHPLLQTGTANETTSFPPQNNLVEHRLIRLSEDLEVQIVIDLIHFVICYLTHNLGFITYPPSGKQETVSEYFKAEQEDLDFLSCPLCRGGQIEFQIGSQFSGGLLQQQNAANPAHNGRVCSTWGNFHFKTFDSDIFTFPGLCNYVFASHCNAPYEDFNIQIRREVVANTPTINRITMKLEGVIAELTKDAVLVDGNSVELPYSQSGITIEKSSIYVKVGSKIGVVLLWNEKDSILLELNEKYANQTCGLCGDFNGFPIYNEFISNNIEMTALQFGNMQKMDGPTERCEDSNSIPTYNCSDNLDDICEKTLTSSAFAQCNDLVDVQDYIKVCQDDLCRSAESENSSCICDTFAEYSRQCAHAGGQPLDWRTSKLCPKKCPYNMQYQECNSPCADTCTNPGRSLFCEEHCIDGCFCPPGKSLRTVFDDINNFGCVPQQECSCIYNGKTYATGASFSEPCQTCTCNGGQWSCQDKSCPGTCSVVGGSHISTYDMKHYDHHGDCTYLLSKDCKDEKFTILAELRKCGLTDTETCLKSITLNMNKGQTMGKDHELQANVTMFRPSSFFMIMDTSFGVQVEVQFTPMMQVFVRLDASFKNQTCGLCGNFNSIQTDDFKVISGIIEGTASAFANTWKTQASCPNIQQSFENPCALSIDNEKYAQHWCGLLTDSTGPFAACHYAVNPTVYYTNCMFDTCNCENSEDCLCAALSAYVRACAAKGIQLQGWRTDVCTKYTTSCPKSLSYSYTISSCQPTCRSLSEPDVTCNIKFVPVDGCTCVNGTYMDESGKCVPANECPCYNKGSPIPFGEVVHENGRICTCVQGRLNCIGAPNPTSVCKSPMVYFDCTNNTAGTTGAECQKSCQTLDMHIAHNVHLAAYAQMDLCWMGMVVAFLKRSVHVFTMKPHISLGKQSTLTVTPVYARIGNGNVPKINVWALVLFMEMAIIIPLMTKGSASMETDHCGTVNGTFRVATENVPCGNTGTTCSKSIKVFLESYELILGEEHVSVVKRGQSNEVPYTVRSMGMYLVIETKSGLILMWDKKTSIFIKLSPGFKGQVCGLCGNYDGNSINDFTTRSQSVVENVLEFGNSWKVSSTCPDAASVKDPCSTNAYRKSWSEKQCSIINSNVFAACHSQVEPAKYYQACVTDACACDTGGDCGCFCTAVAAYAQACSEAGVCVAWRSPAICPLFCDYYNQQGECEWHYKPCGASCMKTCKNPSGKCLNNLPGLEGCYPNCPPDKPYFHEDQMKCVSLCDCYDDEDGKIYKRDECNICECTSQGLQCQFDDKEPIPGVCVVNGTLYTVGNSVVIESCKKCTCSSEKDPETNANIMHCEPVTCERSCPLQYHTVNDYQILSDRRNRQEQHICRKLML</sequence>
<feature type="non-terminal residue" evidence="8">
    <location>
        <position position="1370"/>
    </location>
</feature>
<feature type="domain" description="VWFD" evidence="7">
    <location>
        <begin position="125"/>
        <end position="295"/>
    </location>
</feature>
<dbReference type="SUPFAM" id="SSF57603">
    <property type="entry name" value="FnI-like domain"/>
    <property type="match status" value="1"/>
</dbReference>
<feature type="non-terminal residue" evidence="8">
    <location>
        <position position="1"/>
    </location>
</feature>
<protein>
    <recommendedName>
        <fullName evidence="7">VWFD domain-containing protein</fullName>
    </recommendedName>
</protein>
<dbReference type="SMART" id="SM00216">
    <property type="entry name" value="VWD"/>
    <property type="match status" value="3"/>
</dbReference>
<comment type="caution">
    <text evidence="8">The sequence shown here is derived from an EMBL/GenBank/DDBJ whole genome shotgun (WGS) entry which is preliminary data.</text>
</comment>
<evidence type="ECO:0000313" key="8">
    <source>
        <dbReference type="EMBL" id="RLW10295.1"/>
    </source>
</evidence>
<keyword evidence="2" id="KW-0964">Secreted</keyword>
<evidence type="ECO:0000313" key="9">
    <source>
        <dbReference type="Proteomes" id="UP000276834"/>
    </source>
</evidence>
<feature type="region of interest" description="Disordered" evidence="6">
    <location>
        <begin position="1"/>
        <end position="24"/>
    </location>
</feature>
<dbReference type="InterPro" id="IPR058753">
    <property type="entry name" value="TIL_OTOGL_Mucin"/>
</dbReference>
<dbReference type="Gene3D" id="2.10.70.10">
    <property type="entry name" value="Complement Module, domain 1"/>
    <property type="match status" value="1"/>
</dbReference>
<keyword evidence="4" id="KW-1015">Disulfide bond</keyword>
<dbReference type="Pfam" id="PF01826">
    <property type="entry name" value="TIL"/>
    <property type="match status" value="2"/>
</dbReference>
<dbReference type="InterPro" id="IPR050780">
    <property type="entry name" value="Mucin_vWF_Thrombospondin_sf"/>
</dbReference>
<dbReference type="Pfam" id="PF08742">
    <property type="entry name" value="C8"/>
    <property type="match status" value="3"/>
</dbReference>
<evidence type="ECO:0000256" key="5">
    <source>
        <dbReference type="ARBA" id="ARBA00023180"/>
    </source>
</evidence>
<dbReference type="InterPro" id="IPR001007">
    <property type="entry name" value="VWF_dom"/>
</dbReference>
<accession>A0A3L8SWH6</accession>
<dbReference type="InterPro" id="IPR001846">
    <property type="entry name" value="VWF_type-D"/>
</dbReference>
<dbReference type="Pfam" id="PF25962">
    <property type="entry name" value="TIL_OTOGL_Mucin"/>
    <property type="match status" value="1"/>
</dbReference>
<evidence type="ECO:0000256" key="3">
    <source>
        <dbReference type="ARBA" id="ARBA00022737"/>
    </source>
</evidence>
<gene>
    <name evidence="8" type="ORF">DV515_00002419</name>
</gene>
<dbReference type="PANTHER" id="PTHR11339">
    <property type="entry name" value="EXTRACELLULAR MATRIX GLYCOPROTEIN RELATED"/>
    <property type="match status" value="1"/>
</dbReference>
<dbReference type="SMART" id="SM00215">
    <property type="entry name" value="VWC_out"/>
    <property type="match status" value="2"/>
</dbReference>
<dbReference type="FunFam" id="2.10.25.10:FF:000674">
    <property type="entry name" value="Mucin-2"/>
    <property type="match status" value="1"/>
</dbReference>
<keyword evidence="5" id="KW-0325">Glycoprotein</keyword>
<dbReference type="GO" id="GO:0031012">
    <property type="term" value="C:extracellular matrix"/>
    <property type="evidence" value="ECO:0007669"/>
    <property type="project" value="TreeGrafter"/>
</dbReference>
<dbReference type="PANTHER" id="PTHR11339:SF408">
    <property type="entry name" value="MUCIN-5B"/>
    <property type="match status" value="1"/>
</dbReference>
<evidence type="ECO:0000259" key="7">
    <source>
        <dbReference type="PROSITE" id="PS51233"/>
    </source>
</evidence>
<feature type="domain" description="VWFD" evidence="7">
    <location>
        <begin position="483"/>
        <end position="643"/>
    </location>
</feature>
<evidence type="ECO:0000256" key="2">
    <source>
        <dbReference type="ARBA" id="ARBA00022525"/>
    </source>
</evidence>
<dbReference type="SMART" id="SM00832">
    <property type="entry name" value="C8"/>
    <property type="match status" value="3"/>
</dbReference>
<feature type="domain" description="VWFD" evidence="7">
    <location>
        <begin position="925"/>
        <end position="1097"/>
    </location>
</feature>
<evidence type="ECO:0000256" key="4">
    <source>
        <dbReference type="ARBA" id="ARBA00023157"/>
    </source>
</evidence>
<dbReference type="GO" id="GO:0005615">
    <property type="term" value="C:extracellular space"/>
    <property type="evidence" value="ECO:0007669"/>
    <property type="project" value="TreeGrafter"/>
</dbReference>
<dbReference type="InterPro" id="IPR036084">
    <property type="entry name" value="Ser_inhib-like_sf"/>
</dbReference>
<dbReference type="OrthoDB" id="160294at2759"/>
<dbReference type="InterPro" id="IPR014853">
    <property type="entry name" value="VWF/SSPO/ZAN-like_Cys-rich_dom"/>
</dbReference>
<keyword evidence="3" id="KW-0677">Repeat</keyword>
<proteinExistence type="predicted"/>
<dbReference type="STRING" id="44316.ENSEGOP00005001740"/>
<name>A0A3L8SWH6_CHLGU</name>
<dbReference type="EMBL" id="QUSF01000004">
    <property type="protein sequence ID" value="RLW10295.1"/>
    <property type="molecule type" value="Genomic_DNA"/>
</dbReference>
<evidence type="ECO:0000256" key="6">
    <source>
        <dbReference type="SAM" id="MobiDB-lite"/>
    </source>
</evidence>
<keyword evidence="9" id="KW-1185">Reference proteome</keyword>
<dbReference type="PROSITE" id="PS51233">
    <property type="entry name" value="VWFD"/>
    <property type="match status" value="3"/>
</dbReference>
<reference evidence="8 9" key="1">
    <citation type="journal article" date="2018" name="Proc. R. Soc. B">
        <title>A non-coding region near Follistatin controls head colour polymorphism in the Gouldian finch.</title>
        <authorList>
            <person name="Toomey M.B."/>
            <person name="Marques C.I."/>
            <person name="Andrade P."/>
            <person name="Araujo P.M."/>
            <person name="Sabatino S."/>
            <person name="Gazda M.A."/>
            <person name="Afonso S."/>
            <person name="Lopes R.J."/>
            <person name="Corbo J.C."/>
            <person name="Carneiro M."/>
        </authorList>
    </citation>
    <scope>NUCLEOTIDE SEQUENCE [LARGE SCALE GENOMIC DNA]</scope>
    <source>
        <strain evidence="8">Red01</strain>
        <tissue evidence="8">Muscle</tissue>
    </source>
</reference>
<feature type="compositionally biased region" description="Polar residues" evidence="6">
    <location>
        <begin position="13"/>
        <end position="24"/>
    </location>
</feature>
<dbReference type="SUPFAM" id="SSF57567">
    <property type="entry name" value="Serine protease inhibitors"/>
    <property type="match status" value="3"/>
</dbReference>